<gene>
    <name evidence="2" type="ORF">FOQG_04732</name>
</gene>
<evidence type="ECO:0000313" key="2">
    <source>
        <dbReference type="EMBL" id="EXK93442.1"/>
    </source>
</evidence>
<dbReference type="EMBL" id="JH658368">
    <property type="protein sequence ID" value="EXK93442.1"/>
    <property type="molecule type" value="Genomic_DNA"/>
</dbReference>
<proteinExistence type="predicted"/>
<reference evidence="2 3" key="1">
    <citation type="submission" date="2011-11" db="EMBL/GenBank/DDBJ databases">
        <title>The Genome Sequence of Fusarium oxysporum PHW815.</title>
        <authorList>
            <consortium name="The Broad Institute Genome Sequencing Platform"/>
            <person name="Ma L.-J."/>
            <person name="Gale L.R."/>
            <person name="Schwartz D.C."/>
            <person name="Zhou S."/>
            <person name="Corby-Kistler H."/>
            <person name="Young S.K."/>
            <person name="Zeng Q."/>
            <person name="Gargeya S."/>
            <person name="Fitzgerald M."/>
            <person name="Haas B."/>
            <person name="Abouelleil A."/>
            <person name="Alvarado L."/>
            <person name="Arachchi H.M."/>
            <person name="Berlin A."/>
            <person name="Brown A."/>
            <person name="Chapman S.B."/>
            <person name="Chen Z."/>
            <person name="Dunbar C."/>
            <person name="Freedman E."/>
            <person name="Gearin G."/>
            <person name="Goldberg J."/>
            <person name="Griggs A."/>
            <person name="Gujja S."/>
            <person name="Heiman D."/>
            <person name="Howarth C."/>
            <person name="Larson L."/>
            <person name="Lui A."/>
            <person name="MacDonald P.J.P."/>
            <person name="Montmayeur A."/>
            <person name="Murphy C."/>
            <person name="Neiman D."/>
            <person name="Pearson M."/>
            <person name="Priest M."/>
            <person name="Roberts A."/>
            <person name="Saif S."/>
            <person name="Shea T."/>
            <person name="Shenoy N."/>
            <person name="Sisk P."/>
            <person name="Stolte C."/>
            <person name="Sykes S."/>
            <person name="Wortman J."/>
            <person name="Nusbaum C."/>
            <person name="Birren B."/>
        </authorList>
    </citation>
    <scope>NUCLEOTIDE SEQUENCE [LARGE SCALE GENOMIC DNA]</scope>
    <source>
        <strain evidence="2 3">54005</strain>
    </source>
</reference>
<name>X0DG35_FUSOX</name>
<dbReference type="InterPro" id="IPR001810">
    <property type="entry name" value="F-box_dom"/>
</dbReference>
<dbReference type="PROSITE" id="PS50181">
    <property type="entry name" value="FBOX"/>
    <property type="match status" value="1"/>
</dbReference>
<sequence>MPSLSSLPLEMLGEIGGHLQMQDLHNCSLACKVLDAGIQRHLFRKMAFAGTRAVMAEVLLRFLSNKNQSRTRAMSSVCSSLRIEVLPQDDDPFDEGKDLLPALLISTKKNLPGVTCLYLSLHGLSSSEIASLHRMLKEGPRYSLRNVESMDVVPSMARHGVASINEGCPDLRRLRVNFKNPLYDFHQHLRGGSRVKLNQLENMEQLVVQEKGPATAYPIGGISRPIDITTRLCTIADQLRDSPTLRQLSIEFHPRIMTWIMLPAQRLNPGQRHRTELDTFVMTGIMAMGARLPQVEEICLVERSAVFNGVNMIHRGVRDPDGEMAVTIEAPGHENTFPLNISH</sequence>
<dbReference type="OrthoDB" id="5083364at2759"/>
<accession>X0DG35</accession>
<protein>
    <recommendedName>
        <fullName evidence="1">F-box domain-containing protein</fullName>
    </recommendedName>
</protein>
<feature type="domain" description="F-box" evidence="1">
    <location>
        <begin position="1"/>
        <end position="46"/>
    </location>
</feature>
<evidence type="ECO:0000313" key="3">
    <source>
        <dbReference type="Proteomes" id="UP000030663"/>
    </source>
</evidence>
<keyword evidence="3" id="KW-1185">Reference proteome</keyword>
<organism evidence="2 3">
    <name type="scientific">Fusarium oxysporum f. sp. raphani 54005</name>
    <dbReference type="NCBI Taxonomy" id="1089458"/>
    <lineage>
        <taxon>Eukaryota</taxon>
        <taxon>Fungi</taxon>
        <taxon>Dikarya</taxon>
        <taxon>Ascomycota</taxon>
        <taxon>Pezizomycotina</taxon>
        <taxon>Sordariomycetes</taxon>
        <taxon>Hypocreomycetidae</taxon>
        <taxon>Hypocreales</taxon>
        <taxon>Nectriaceae</taxon>
        <taxon>Fusarium</taxon>
        <taxon>Fusarium oxysporum species complex</taxon>
    </lineage>
</organism>
<dbReference type="AlphaFoldDB" id="X0DG35"/>
<dbReference type="eggNOG" id="ENOG502R868">
    <property type="taxonomic scope" value="Eukaryota"/>
</dbReference>
<dbReference type="Proteomes" id="UP000030663">
    <property type="component" value="Unassembled WGS sequence"/>
</dbReference>
<dbReference type="HOGENOM" id="CLU_075607_0_0_1"/>
<evidence type="ECO:0000259" key="1">
    <source>
        <dbReference type="PROSITE" id="PS50181"/>
    </source>
</evidence>